<keyword evidence="6" id="KW-0680">Restriction system</keyword>
<comment type="similarity">
    <text evidence="1">Belongs to the N(4)/N(6)-methyltransferase family.</text>
</comment>
<evidence type="ECO:0000256" key="6">
    <source>
        <dbReference type="ARBA" id="ARBA00022747"/>
    </source>
</evidence>
<keyword evidence="5" id="KW-0949">S-adenosyl-L-methionine</keyword>
<dbReference type="EC" id="2.1.1.72" evidence="2"/>
<evidence type="ECO:0000256" key="1">
    <source>
        <dbReference type="ARBA" id="ARBA00006594"/>
    </source>
</evidence>
<dbReference type="SUPFAM" id="SSF53335">
    <property type="entry name" value="S-adenosyl-L-methionine-dependent methyltransferases"/>
    <property type="match status" value="1"/>
</dbReference>
<dbReference type="Gene3D" id="3.40.50.150">
    <property type="entry name" value="Vaccinia Virus protein VP39"/>
    <property type="match status" value="1"/>
</dbReference>
<dbReference type="InterPro" id="IPR029063">
    <property type="entry name" value="SAM-dependent_MTases_sf"/>
</dbReference>
<dbReference type="InterPro" id="IPR002052">
    <property type="entry name" value="DNA_methylase_N6_adenine_CS"/>
</dbReference>
<dbReference type="Pfam" id="PF12161">
    <property type="entry name" value="HsdM_N"/>
    <property type="match status" value="1"/>
</dbReference>
<evidence type="ECO:0000259" key="8">
    <source>
        <dbReference type="Pfam" id="PF02384"/>
    </source>
</evidence>
<gene>
    <name evidence="10" type="ORF">POL58_11205</name>
</gene>
<reference evidence="10 11" key="1">
    <citation type="submission" date="2022-11" db="EMBL/GenBank/DDBJ databases">
        <title>Minimal conservation of predation-associated metabolite biosynthetic gene clusters underscores biosynthetic potential of Myxococcota including descriptions for ten novel species: Archangium lansinium sp. nov., Myxococcus landrumus sp. nov., Nannocystis bai.</title>
        <authorList>
            <person name="Ahearne A."/>
            <person name="Stevens C."/>
            <person name="Dowd S."/>
        </authorList>
    </citation>
    <scope>NUCLEOTIDE SEQUENCE [LARGE SCALE GENOMIC DNA]</scope>
    <source>
        <strain evidence="10 11">NCELM</strain>
    </source>
</reference>
<dbReference type="PANTHER" id="PTHR42998">
    <property type="entry name" value="TYPE I RESTRICTION ENZYME HINDVIIP M PROTEIN-RELATED"/>
    <property type="match status" value="1"/>
</dbReference>
<comment type="catalytic activity">
    <reaction evidence="7">
        <text>a 2'-deoxyadenosine in DNA + S-adenosyl-L-methionine = an N(6)-methyl-2'-deoxyadenosine in DNA + S-adenosyl-L-homocysteine + H(+)</text>
        <dbReference type="Rhea" id="RHEA:15197"/>
        <dbReference type="Rhea" id="RHEA-COMP:12418"/>
        <dbReference type="Rhea" id="RHEA-COMP:12419"/>
        <dbReference type="ChEBI" id="CHEBI:15378"/>
        <dbReference type="ChEBI" id="CHEBI:57856"/>
        <dbReference type="ChEBI" id="CHEBI:59789"/>
        <dbReference type="ChEBI" id="CHEBI:90615"/>
        <dbReference type="ChEBI" id="CHEBI:90616"/>
        <dbReference type="EC" id="2.1.1.72"/>
    </reaction>
</comment>
<dbReference type="EMBL" id="JAQNDN010000004">
    <property type="protein sequence ID" value="MDC0668312.1"/>
    <property type="molecule type" value="Genomic_DNA"/>
</dbReference>
<accession>A0ABT5B2I5</accession>
<feature type="domain" description="N6 adenine-specific DNA methyltransferase N-terminal" evidence="9">
    <location>
        <begin position="13"/>
        <end position="44"/>
    </location>
</feature>
<organism evidence="10 11">
    <name type="scientific">Nannocystis radixulma</name>
    <dbReference type="NCBI Taxonomy" id="2995305"/>
    <lineage>
        <taxon>Bacteria</taxon>
        <taxon>Pseudomonadati</taxon>
        <taxon>Myxococcota</taxon>
        <taxon>Polyangia</taxon>
        <taxon>Nannocystales</taxon>
        <taxon>Nannocystaceae</taxon>
        <taxon>Nannocystis</taxon>
    </lineage>
</organism>
<dbReference type="Proteomes" id="UP001217838">
    <property type="component" value="Unassembled WGS sequence"/>
</dbReference>
<dbReference type="Pfam" id="PF02384">
    <property type="entry name" value="N6_Mtase"/>
    <property type="match status" value="1"/>
</dbReference>
<name>A0ABT5B2I5_9BACT</name>
<evidence type="ECO:0000313" key="10">
    <source>
        <dbReference type="EMBL" id="MDC0668312.1"/>
    </source>
</evidence>
<dbReference type="InterPro" id="IPR052916">
    <property type="entry name" value="Type-I_RE_MTase_Subunit"/>
</dbReference>
<evidence type="ECO:0000256" key="7">
    <source>
        <dbReference type="ARBA" id="ARBA00047942"/>
    </source>
</evidence>
<comment type="caution">
    <text evidence="10">The sequence shown here is derived from an EMBL/GenBank/DDBJ whole genome shotgun (WGS) entry which is preliminary data.</text>
</comment>
<dbReference type="InterPro" id="IPR003356">
    <property type="entry name" value="DNA_methylase_A-5"/>
</dbReference>
<protein>
    <recommendedName>
        <fullName evidence="2">site-specific DNA-methyltransferase (adenine-specific)</fullName>
        <ecNumber evidence="2">2.1.1.72</ecNumber>
    </recommendedName>
</protein>
<evidence type="ECO:0000256" key="4">
    <source>
        <dbReference type="ARBA" id="ARBA00022679"/>
    </source>
</evidence>
<dbReference type="GO" id="GO:0032259">
    <property type="term" value="P:methylation"/>
    <property type="evidence" value="ECO:0007669"/>
    <property type="project" value="UniProtKB-KW"/>
</dbReference>
<dbReference type="PANTHER" id="PTHR42998:SF1">
    <property type="entry name" value="TYPE I RESTRICTION ENZYME HINDI METHYLASE SUBUNIT"/>
    <property type="match status" value="1"/>
</dbReference>
<keyword evidence="11" id="KW-1185">Reference proteome</keyword>
<dbReference type="InterPro" id="IPR038333">
    <property type="entry name" value="T1MK-like_N_sf"/>
</dbReference>
<evidence type="ECO:0000256" key="3">
    <source>
        <dbReference type="ARBA" id="ARBA00022603"/>
    </source>
</evidence>
<sequence>MTGQRVRRDDNTLERQLWLAANKLRHHLDAAAYKHIVLGLVFLRCRPREWSKLASSRASSDLGAKLDRALEKIERVDASLTGVLTARYKGSGLEPACLEELVGLVGSVDVDGDRDLLGRIYEYFLAEFASAEGRKGGQFYTPRGVVQLLVAMLAPKAGRVYDPCCGSGGMFVHSARTRDICLFGQESNPTTWRLAKMNLALRGLQGDLGPGPGDTLRRDLHPDLRADYILANPPFNASAWGEAEPHDPRWRYGRPPPRCANFAWVQHVLHHLAPQGVAGVVLACGSLSSRRSGEGDMRRAIVEADKLDCVVALPAQLFYATSIPACLWIFAADKRGGDGRDRRGETLFIDARHLGSMVTRTMRELSPEDITEIAGTYRVWRDEPPRAGASRRRAEASSRVDVPGFARAVDLAEIARQEFVLTPGRYVGAAAEPTPTEPYAERMRRLAETLDAQLVTAAELDRKLRELVRGLDVD</sequence>
<evidence type="ECO:0000313" key="11">
    <source>
        <dbReference type="Proteomes" id="UP001217838"/>
    </source>
</evidence>
<dbReference type="RefSeq" id="WP_271997319.1">
    <property type="nucleotide sequence ID" value="NZ_JAQNDN010000004.1"/>
</dbReference>
<keyword evidence="4" id="KW-0808">Transferase</keyword>
<evidence type="ECO:0000256" key="2">
    <source>
        <dbReference type="ARBA" id="ARBA00011900"/>
    </source>
</evidence>
<dbReference type="GO" id="GO:0008168">
    <property type="term" value="F:methyltransferase activity"/>
    <property type="evidence" value="ECO:0007669"/>
    <property type="project" value="UniProtKB-KW"/>
</dbReference>
<dbReference type="InterPro" id="IPR022749">
    <property type="entry name" value="D12N6_MeTrfase_N"/>
</dbReference>
<proteinExistence type="inferred from homology"/>
<evidence type="ECO:0000259" key="9">
    <source>
        <dbReference type="Pfam" id="PF12161"/>
    </source>
</evidence>
<evidence type="ECO:0000256" key="5">
    <source>
        <dbReference type="ARBA" id="ARBA00022691"/>
    </source>
</evidence>
<dbReference type="PROSITE" id="PS00092">
    <property type="entry name" value="N6_MTASE"/>
    <property type="match status" value="1"/>
</dbReference>
<feature type="domain" description="DNA methylase adenine-specific" evidence="8">
    <location>
        <begin position="113"/>
        <end position="431"/>
    </location>
</feature>
<dbReference type="Gene3D" id="1.20.1260.30">
    <property type="match status" value="1"/>
</dbReference>
<dbReference type="PRINTS" id="PR00507">
    <property type="entry name" value="N12N6MTFRASE"/>
</dbReference>
<keyword evidence="3 10" id="KW-0489">Methyltransferase</keyword>